<dbReference type="InterPro" id="IPR000873">
    <property type="entry name" value="AMP-dep_synth/lig_dom"/>
</dbReference>
<protein>
    <submittedName>
        <fullName evidence="5">Long-chain fatty acid--CoA ligase</fullName>
    </submittedName>
</protein>
<comment type="caution">
    <text evidence="5">The sequence shown here is derived from an EMBL/GenBank/DDBJ whole genome shotgun (WGS) entry which is preliminary data.</text>
</comment>
<organism evidence="5 6">
    <name type="scientific">Sphingosinicella xenopeptidilytica</name>
    <dbReference type="NCBI Taxonomy" id="364098"/>
    <lineage>
        <taxon>Bacteria</taxon>
        <taxon>Pseudomonadati</taxon>
        <taxon>Pseudomonadota</taxon>
        <taxon>Alphaproteobacteria</taxon>
        <taxon>Sphingomonadales</taxon>
        <taxon>Sphingosinicellaceae</taxon>
        <taxon>Sphingosinicella</taxon>
    </lineage>
</organism>
<gene>
    <name evidence="5" type="ORF">ACFQ00_18110</name>
</gene>
<reference evidence="6" key="1">
    <citation type="journal article" date="2019" name="Int. J. Syst. Evol. Microbiol.">
        <title>The Global Catalogue of Microorganisms (GCM) 10K type strain sequencing project: providing services to taxonomists for standard genome sequencing and annotation.</title>
        <authorList>
            <consortium name="The Broad Institute Genomics Platform"/>
            <consortium name="The Broad Institute Genome Sequencing Center for Infectious Disease"/>
            <person name="Wu L."/>
            <person name="Ma J."/>
        </authorList>
    </citation>
    <scope>NUCLEOTIDE SEQUENCE [LARGE SCALE GENOMIC DNA]</scope>
    <source>
        <strain evidence="6">CCUG 52537</strain>
    </source>
</reference>
<dbReference type="EMBL" id="JBHTIK010000015">
    <property type="protein sequence ID" value="MFD0850255.1"/>
    <property type="molecule type" value="Genomic_DNA"/>
</dbReference>
<dbReference type="RefSeq" id="WP_381494230.1">
    <property type="nucleotide sequence ID" value="NZ_JBHTIK010000015.1"/>
</dbReference>
<dbReference type="InterPro" id="IPR042099">
    <property type="entry name" value="ANL_N_sf"/>
</dbReference>
<sequence>MSAPYYDWIAHHAVNRPEKVALIDLHAGLRLDYRALEDRVARFTGLLADRGVGRGDRVAILAQSCAEVFELQFACGRLGAIFVPLNWRLTQPELEFVIGNADPALLLYGEDFAETVEGLAIEGCAKLALDADFAKARAAARPRAPEPVMLDDVSTIIYTSGTTGRPKGALITHGMTFWNIVNLSGPALLNGDMVMLTVLPLFHTAGLNCYANPAFHAGGTVLLARGFDPGATLRMMSDRSIGITHFLGVPSHYQFMAQHPDFAAADLSGLVRAGCGGAPIPLSLLKQWEEKGVPLLQGFGMTETSPSVLSLDHADAASRIGSVGRPLQHLEARIVDEDGHDCADDEAGELWVRGPVVTPGYWRNPEASASAFRDGWFRTGDIARRNAEGYHYIVDRRTDMFISGGENVYPAEVENVLHQIEAVREAAVIGVPDARWGESGRAIVVVKPDHALKADAVLDHCRARLAKYKLPRDIVFAEALPRNATGKVLKAELRARYSGALPC</sequence>
<dbReference type="Proteomes" id="UP001597124">
    <property type="component" value="Unassembled WGS sequence"/>
</dbReference>
<evidence type="ECO:0000313" key="5">
    <source>
        <dbReference type="EMBL" id="MFD0850255.1"/>
    </source>
</evidence>
<dbReference type="Gene3D" id="3.30.300.30">
    <property type="match status" value="1"/>
</dbReference>
<evidence type="ECO:0000259" key="4">
    <source>
        <dbReference type="Pfam" id="PF13193"/>
    </source>
</evidence>
<dbReference type="Gene3D" id="3.40.50.12780">
    <property type="entry name" value="N-terminal domain of ligase-like"/>
    <property type="match status" value="1"/>
</dbReference>
<dbReference type="Pfam" id="PF13193">
    <property type="entry name" value="AMP-binding_C"/>
    <property type="match status" value="1"/>
</dbReference>
<evidence type="ECO:0000313" key="6">
    <source>
        <dbReference type="Proteomes" id="UP001597124"/>
    </source>
</evidence>
<dbReference type="InterPro" id="IPR020845">
    <property type="entry name" value="AMP-binding_CS"/>
</dbReference>
<dbReference type="PANTHER" id="PTHR43201:SF5">
    <property type="entry name" value="MEDIUM-CHAIN ACYL-COA LIGASE ACSF2, MITOCHONDRIAL"/>
    <property type="match status" value="1"/>
</dbReference>
<name>A0ABW3C6Y7_SPHXN</name>
<dbReference type="PANTHER" id="PTHR43201">
    <property type="entry name" value="ACYL-COA SYNTHETASE"/>
    <property type="match status" value="1"/>
</dbReference>
<dbReference type="GO" id="GO:0016874">
    <property type="term" value="F:ligase activity"/>
    <property type="evidence" value="ECO:0007669"/>
    <property type="project" value="UniProtKB-KW"/>
</dbReference>
<evidence type="ECO:0000259" key="3">
    <source>
        <dbReference type="Pfam" id="PF00501"/>
    </source>
</evidence>
<evidence type="ECO:0000256" key="2">
    <source>
        <dbReference type="ARBA" id="ARBA00022598"/>
    </source>
</evidence>
<dbReference type="InterPro" id="IPR045851">
    <property type="entry name" value="AMP-bd_C_sf"/>
</dbReference>
<keyword evidence="6" id="KW-1185">Reference proteome</keyword>
<evidence type="ECO:0000256" key="1">
    <source>
        <dbReference type="ARBA" id="ARBA00006432"/>
    </source>
</evidence>
<dbReference type="CDD" id="cd17631">
    <property type="entry name" value="FACL_FadD13-like"/>
    <property type="match status" value="1"/>
</dbReference>
<dbReference type="SUPFAM" id="SSF56801">
    <property type="entry name" value="Acetyl-CoA synthetase-like"/>
    <property type="match status" value="1"/>
</dbReference>
<comment type="similarity">
    <text evidence="1">Belongs to the ATP-dependent AMP-binding enzyme family.</text>
</comment>
<proteinExistence type="inferred from homology"/>
<dbReference type="PROSITE" id="PS00455">
    <property type="entry name" value="AMP_BINDING"/>
    <property type="match status" value="1"/>
</dbReference>
<keyword evidence="2 5" id="KW-0436">Ligase</keyword>
<dbReference type="InterPro" id="IPR025110">
    <property type="entry name" value="AMP-bd_C"/>
</dbReference>
<feature type="domain" description="AMP-dependent synthetase/ligase" evidence="3">
    <location>
        <begin position="11"/>
        <end position="362"/>
    </location>
</feature>
<feature type="domain" description="AMP-binding enzyme C-terminal" evidence="4">
    <location>
        <begin position="412"/>
        <end position="487"/>
    </location>
</feature>
<accession>A0ABW3C6Y7</accession>
<dbReference type="Pfam" id="PF00501">
    <property type="entry name" value="AMP-binding"/>
    <property type="match status" value="1"/>
</dbReference>